<name>A0A8X8VWZ4_SALSN</name>
<proteinExistence type="predicted"/>
<keyword evidence="1" id="KW-0472">Membrane</keyword>
<comment type="caution">
    <text evidence="2">The sequence shown here is derived from an EMBL/GenBank/DDBJ whole genome shotgun (WGS) entry which is preliminary data.</text>
</comment>
<reference evidence="2" key="1">
    <citation type="submission" date="2018-01" db="EMBL/GenBank/DDBJ databases">
        <authorList>
            <person name="Mao J.F."/>
        </authorList>
    </citation>
    <scope>NUCLEOTIDE SEQUENCE</scope>
    <source>
        <strain evidence="2">Huo1</strain>
        <tissue evidence="2">Leaf</tissue>
    </source>
</reference>
<keyword evidence="1" id="KW-0812">Transmembrane</keyword>
<feature type="transmembrane region" description="Helical" evidence="1">
    <location>
        <begin position="122"/>
        <end position="141"/>
    </location>
</feature>
<reference evidence="2" key="2">
    <citation type="submission" date="2020-08" db="EMBL/GenBank/DDBJ databases">
        <title>Plant Genome Project.</title>
        <authorList>
            <person name="Zhang R.-G."/>
        </authorList>
    </citation>
    <scope>NUCLEOTIDE SEQUENCE</scope>
    <source>
        <strain evidence="2">Huo1</strain>
        <tissue evidence="2">Leaf</tissue>
    </source>
</reference>
<dbReference type="EMBL" id="PNBA02000357">
    <property type="protein sequence ID" value="KAG6383931.1"/>
    <property type="molecule type" value="Genomic_DNA"/>
</dbReference>
<evidence type="ECO:0000313" key="2">
    <source>
        <dbReference type="EMBL" id="KAG6383931.1"/>
    </source>
</evidence>
<evidence type="ECO:0000313" key="3">
    <source>
        <dbReference type="Proteomes" id="UP000298416"/>
    </source>
</evidence>
<accession>A0A8X8VWZ4</accession>
<protein>
    <submittedName>
        <fullName evidence="2">Uncharacterized protein</fullName>
    </submittedName>
</protein>
<dbReference type="AlphaFoldDB" id="A0A8X8VWZ4"/>
<gene>
    <name evidence="2" type="ORF">SASPL_156280</name>
</gene>
<organism evidence="2">
    <name type="scientific">Salvia splendens</name>
    <name type="common">Scarlet sage</name>
    <dbReference type="NCBI Taxonomy" id="180675"/>
    <lineage>
        <taxon>Eukaryota</taxon>
        <taxon>Viridiplantae</taxon>
        <taxon>Streptophyta</taxon>
        <taxon>Embryophyta</taxon>
        <taxon>Tracheophyta</taxon>
        <taxon>Spermatophyta</taxon>
        <taxon>Magnoliopsida</taxon>
        <taxon>eudicotyledons</taxon>
        <taxon>Gunneridae</taxon>
        <taxon>Pentapetalae</taxon>
        <taxon>asterids</taxon>
        <taxon>lamiids</taxon>
        <taxon>Lamiales</taxon>
        <taxon>Lamiaceae</taxon>
        <taxon>Nepetoideae</taxon>
        <taxon>Mentheae</taxon>
        <taxon>Salviinae</taxon>
        <taxon>Salvia</taxon>
        <taxon>Salvia subgen. Calosphace</taxon>
        <taxon>core Calosphace</taxon>
    </lineage>
</organism>
<keyword evidence="1" id="KW-1133">Transmembrane helix</keyword>
<evidence type="ECO:0000256" key="1">
    <source>
        <dbReference type="SAM" id="Phobius"/>
    </source>
</evidence>
<sequence>MTYNNADHGDLRMDVDYVKLAVGVGGGAQCLNEASPSCGGGGQWWSWLWWWAKLLLVALFIGILLAVFLKWIGPFVMEKVWLERYPKRASVIRLTGEGNVKFGPYFFGTLVWDGARNISNTYTLVLFPPSLSLLLPLFVILSPQILLNIAGFSITVAADSASNIVCEKATEGTADGRVLNIIISFTIMKCEKECAQYFYEIMAFHGLVYDEEDEETIGEQRSNIDSDDDCAESDTSVGYDVAIEESADDEKGDGDENVESRIEEFIAETIKRWRKELQLIRWRNVFCNQK</sequence>
<feature type="transmembrane region" description="Helical" evidence="1">
    <location>
        <begin position="48"/>
        <end position="69"/>
    </location>
</feature>
<keyword evidence="3" id="KW-1185">Reference proteome</keyword>
<dbReference type="Proteomes" id="UP000298416">
    <property type="component" value="Unassembled WGS sequence"/>
</dbReference>